<organism evidence="1 2">
    <name type="scientific">Linum trigynum</name>
    <dbReference type="NCBI Taxonomy" id="586398"/>
    <lineage>
        <taxon>Eukaryota</taxon>
        <taxon>Viridiplantae</taxon>
        <taxon>Streptophyta</taxon>
        <taxon>Embryophyta</taxon>
        <taxon>Tracheophyta</taxon>
        <taxon>Spermatophyta</taxon>
        <taxon>Magnoliopsida</taxon>
        <taxon>eudicotyledons</taxon>
        <taxon>Gunneridae</taxon>
        <taxon>Pentapetalae</taxon>
        <taxon>rosids</taxon>
        <taxon>fabids</taxon>
        <taxon>Malpighiales</taxon>
        <taxon>Linaceae</taxon>
        <taxon>Linum</taxon>
    </lineage>
</organism>
<accession>A0AAV2D6V1</accession>
<proteinExistence type="predicted"/>
<reference evidence="1 2" key="1">
    <citation type="submission" date="2024-04" db="EMBL/GenBank/DDBJ databases">
        <authorList>
            <person name="Fracassetti M."/>
        </authorList>
    </citation>
    <scope>NUCLEOTIDE SEQUENCE [LARGE SCALE GENOMIC DNA]</scope>
</reference>
<dbReference type="EMBL" id="OZ034815">
    <property type="protein sequence ID" value="CAL1367447.1"/>
    <property type="molecule type" value="Genomic_DNA"/>
</dbReference>
<gene>
    <name evidence="1" type="ORF">LTRI10_LOCUS11111</name>
</gene>
<dbReference type="AlphaFoldDB" id="A0AAV2D6V1"/>
<name>A0AAV2D6V1_9ROSI</name>
<protein>
    <submittedName>
        <fullName evidence="1">Uncharacterized protein</fullName>
    </submittedName>
</protein>
<evidence type="ECO:0000313" key="2">
    <source>
        <dbReference type="Proteomes" id="UP001497516"/>
    </source>
</evidence>
<keyword evidence="2" id="KW-1185">Reference proteome</keyword>
<evidence type="ECO:0000313" key="1">
    <source>
        <dbReference type="EMBL" id="CAL1367447.1"/>
    </source>
</evidence>
<dbReference type="Proteomes" id="UP001497516">
    <property type="component" value="Chromosome 2"/>
</dbReference>
<sequence length="95" mass="10978">MDTTRRPNQFPVSLLRSLIRLGGSPLSSKFDHKLPIKSEISNKIIVSKPKSFYYLIHIRFSSLSNLKSPTSSCFIRQIYVSTFEEKIPIQYEILT</sequence>